<accession>A0A6J7EXW3</accession>
<reference evidence="2" key="1">
    <citation type="submission" date="2020-05" db="EMBL/GenBank/DDBJ databases">
        <authorList>
            <person name="Chiriac C."/>
            <person name="Salcher M."/>
            <person name="Ghai R."/>
            <person name="Kavagutti S V."/>
        </authorList>
    </citation>
    <scope>NUCLEOTIDE SEQUENCE</scope>
</reference>
<feature type="transmembrane region" description="Helical" evidence="1">
    <location>
        <begin position="30"/>
        <end position="50"/>
    </location>
</feature>
<organism evidence="2">
    <name type="scientific">freshwater metagenome</name>
    <dbReference type="NCBI Taxonomy" id="449393"/>
    <lineage>
        <taxon>unclassified sequences</taxon>
        <taxon>metagenomes</taxon>
        <taxon>ecological metagenomes</taxon>
    </lineage>
</organism>
<gene>
    <name evidence="2" type="ORF">UFOPK3482_00786</name>
</gene>
<protein>
    <submittedName>
        <fullName evidence="2">Unannotated protein</fullName>
    </submittedName>
</protein>
<sequence length="138" mass="15246">MSDANFQGESNNSDVFDFNDRYGVRSQRAWVPYALSFAIIGGAWLIWAGVHHAEPEISHSLISFNNADPRNTEIRYTIARRDPSQVAICIIAARDLDKVIVGQIVDHIPATSGTTERTVRIPSRADAVNAGVETCYLD</sequence>
<evidence type="ECO:0000313" key="2">
    <source>
        <dbReference type="EMBL" id="CAB4886408.1"/>
    </source>
</evidence>
<name>A0A6J7EXW3_9ZZZZ</name>
<dbReference type="EMBL" id="CAFBLZ010000062">
    <property type="protein sequence ID" value="CAB4886408.1"/>
    <property type="molecule type" value="Genomic_DNA"/>
</dbReference>
<dbReference type="AlphaFoldDB" id="A0A6J7EXW3"/>
<keyword evidence="1" id="KW-1133">Transmembrane helix</keyword>
<proteinExistence type="predicted"/>
<dbReference type="Pfam" id="PF14155">
    <property type="entry name" value="DUF4307"/>
    <property type="match status" value="1"/>
</dbReference>
<keyword evidence="1" id="KW-0472">Membrane</keyword>
<evidence type="ECO:0000256" key="1">
    <source>
        <dbReference type="SAM" id="Phobius"/>
    </source>
</evidence>
<keyword evidence="1" id="KW-0812">Transmembrane</keyword>
<dbReference type="InterPro" id="IPR025443">
    <property type="entry name" value="DUF4307"/>
</dbReference>